<name>A0AAV5DRK7_ELECO</name>
<feature type="region of interest" description="Disordered" evidence="1">
    <location>
        <begin position="1"/>
        <end position="21"/>
    </location>
</feature>
<evidence type="ECO:0000313" key="3">
    <source>
        <dbReference type="Proteomes" id="UP001054889"/>
    </source>
</evidence>
<dbReference type="AlphaFoldDB" id="A0AAV5DRK7"/>
<comment type="caution">
    <text evidence="2">The sequence shown here is derived from an EMBL/GenBank/DDBJ whole genome shotgun (WGS) entry which is preliminary data.</text>
</comment>
<keyword evidence="3" id="KW-1185">Reference proteome</keyword>
<gene>
    <name evidence="2" type="primary">ga31498</name>
    <name evidence="2" type="ORF">PR202_ga31498</name>
</gene>
<dbReference type="Proteomes" id="UP001054889">
    <property type="component" value="Unassembled WGS sequence"/>
</dbReference>
<organism evidence="2 3">
    <name type="scientific">Eleusine coracana subsp. coracana</name>
    <dbReference type="NCBI Taxonomy" id="191504"/>
    <lineage>
        <taxon>Eukaryota</taxon>
        <taxon>Viridiplantae</taxon>
        <taxon>Streptophyta</taxon>
        <taxon>Embryophyta</taxon>
        <taxon>Tracheophyta</taxon>
        <taxon>Spermatophyta</taxon>
        <taxon>Magnoliopsida</taxon>
        <taxon>Liliopsida</taxon>
        <taxon>Poales</taxon>
        <taxon>Poaceae</taxon>
        <taxon>PACMAD clade</taxon>
        <taxon>Chloridoideae</taxon>
        <taxon>Cynodonteae</taxon>
        <taxon>Eleusininae</taxon>
        <taxon>Eleusine</taxon>
    </lineage>
</organism>
<sequence length="106" mass="10764">MVRRGNAQLAEGRGGEGKGAGTTDLAHVVLVDGEAREPVTSALLAAAGFSLVTPRMWQAMAIYNEIPTRSRTGSSGSGAPPPRSASSRKAAAQAQCCAMLAPACLP</sequence>
<accession>A0AAV5DRK7</accession>
<feature type="region of interest" description="Disordered" evidence="1">
    <location>
        <begin position="68"/>
        <end position="91"/>
    </location>
</feature>
<evidence type="ECO:0000256" key="1">
    <source>
        <dbReference type="SAM" id="MobiDB-lite"/>
    </source>
</evidence>
<evidence type="ECO:0000313" key="2">
    <source>
        <dbReference type="EMBL" id="GJN13158.1"/>
    </source>
</evidence>
<dbReference type="EMBL" id="BQKI01000036">
    <property type="protein sequence ID" value="GJN13158.1"/>
    <property type="molecule type" value="Genomic_DNA"/>
</dbReference>
<reference evidence="2" key="1">
    <citation type="journal article" date="2018" name="DNA Res.">
        <title>Multiple hybrid de novo genome assembly of finger millet, an orphan allotetraploid crop.</title>
        <authorList>
            <person name="Hatakeyama M."/>
            <person name="Aluri S."/>
            <person name="Balachadran M.T."/>
            <person name="Sivarajan S.R."/>
            <person name="Patrignani A."/>
            <person name="Gruter S."/>
            <person name="Poveda L."/>
            <person name="Shimizu-Inatsugi R."/>
            <person name="Baeten J."/>
            <person name="Francoijs K.J."/>
            <person name="Nataraja K.N."/>
            <person name="Reddy Y.A.N."/>
            <person name="Phadnis S."/>
            <person name="Ravikumar R.L."/>
            <person name="Schlapbach R."/>
            <person name="Sreeman S.M."/>
            <person name="Shimizu K.K."/>
        </authorList>
    </citation>
    <scope>NUCLEOTIDE SEQUENCE</scope>
</reference>
<reference evidence="2" key="2">
    <citation type="submission" date="2021-12" db="EMBL/GenBank/DDBJ databases">
        <title>Resequencing data analysis of finger millet.</title>
        <authorList>
            <person name="Hatakeyama M."/>
            <person name="Aluri S."/>
            <person name="Balachadran M.T."/>
            <person name="Sivarajan S.R."/>
            <person name="Poveda L."/>
            <person name="Shimizu-Inatsugi R."/>
            <person name="Schlapbach R."/>
            <person name="Sreeman S.M."/>
            <person name="Shimizu K.K."/>
        </authorList>
    </citation>
    <scope>NUCLEOTIDE SEQUENCE</scope>
</reference>
<proteinExistence type="predicted"/>
<protein>
    <submittedName>
        <fullName evidence="2">Uncharacterized protein</fullName>
    </submittedName>
</protein>